<comment type="caution">
    <text evidence="2">The sequence shown here is derived from an EMBL/GenBank/DDBJ whole genome shotgun (WGS) entry which is preliminary data.</text>
</comment>
<sequence>MGDAARPRLRLKFKSLLDPSTDQADLVHEEPDDVSVPEARRNLRKKYDRHPEAGHIELTVGGVVVGVTSRARVFEDLGQASGEPGVGDGDRATQPGESSQYRVLVIACKSCGSSATTMFWDERAAPACCANGRMELRR</sequence>
<accession>A0ABQ3WDT8</accession>
<feature type="region of interest" description="Disordered" evidence="1">
    <location>
        <begin position="78"/>
        <end position="97"/>
    </location>
</feature>
<dbReference type="EMBL" id="BOMF01000019">
    <property type="protein sequence ID" value="GID44006.1"/>
    <property type="molecule type" value="Genomic_DNA"/>
</dbReference>
<protein>
    <submittedName>
        <fullName evidence="2">Uncharacterized protein</fullName>
    </submittedName>
</protein>
<evidence type="ECO:0000313" key="2">
    <source>
        <dbReference type="EMBL" id="GID44006.1"/>
    </source>
</evidence>
<organism evidence="2">
    <name type="scientific">Actinoplanes campanulatus</name>
    <dbReference type="NCBI Taxonomy" id="113559"/>
    <lineage>
        <taxon>Bacteria</taxon>
        <taxon>Bacillati</taxon>
        <taxon>Actinomycetota</taxon>
        <taxon>Actinomycetes</taxon>
        <taxon>Micromonosporales</taxon>
        <taxon>Micromonosporaceae</taxon>
        <taxon>Actinoplanes</taxon>
    </lineage>
</organism>
<evidence type="ECO:0000256" key="1">
    <source>
        <dbReference type="SAM" id="MobiDB-lite"/>
    </source>
</evidence>
<proteinExistence type="predicted"/>
<name>A0ABQ3WDT8_9ACTN</name>
<reference evidence="2" key="1">
    <citation type="submission" date="2021-01" db="EMBL/GenBank/DDBJ databases">
        <title>Whole genome shotgun sequence of Actinoplanes capillaceus NBRC 16408.</title>
        <authorList>
            <person name="Komaki H."/>
            <person name="Tamura T."/>
        </authorList>
    </citation>
    <scope>NUCLEOTIDE SEQUENCE [LARGE SCALE GENOMIC DNA]</scope>
    <source>
        <strain evidence="2">NBRC 16408</strain>
    </source>
</reference>
<gene>
    <name evidence="2" type="ORF">Aca07nite_12810</name>
</gene>
<dbReference type="RefSeq" id="WP_204294646.1">
    <property type="nucleotide sequence ID" value="NZ_BAAAGQ010000002.1"/>
</dbReference>